<evidence type="ECO:0000259" key="2">
    <source>
        <dbReference type="Pfam" id="PF24755"/>
    </source>
</evidence>
<feature type="domain" description="SpoVR-like C-terminal" evidence="2">
    <location>
        <begin position="420"/>
        <end position="472"/>
    </location>
</feature>
<evidence type="ECO:0000313" key="4">
    <source>
        <dbReference type="Proteomes" id="UP000249169"/>
    </source>
</evidence>
<evidence type="ECO:0000313" key="3">
    <source>
        <dbReference type="EMBL" id="RAL20153.1"/>
    </source>
</evidence>
<dbReference type="Pfam" id="PF24755">
    <property type="entry name" value="SpoVR_C"/>
    <property type="match status" value="1"/>
</dbReference>
<comment type="caution">
    <text evidence="3">The sequence shown here is derived from an EMBL/GenBank/DDBJ whole genome shotgun (WGS) entry which is preliminary data.</text>
</comment>
<dbReference type="OrthoDB" id="9784270at2"/>
<sequence length="498" mass="59401">MKALSPQIQEIIAHIKEVAEDFGLDFFETIFEPVDYKQMNEIASYGGFPTRYPHWRFGMEYEQLSKSYEYGLSKIYEMVINNDPSYAYLLEGNNLVDQKTVIAHVYAHVDFFKNNYYFSKTNRRMVDEMANHGARIRRYADRQGIEAVENFIDTCLSIDNLIDYYSPFIERRGEEMNPEEMRQREVPKFQAKDYMDEFINPQSFIEEQKKRMAQEAEEARHFPRRPERDVMLFLLEHAPLEGWEADILSIMREEAYYFAPQGQTKIMNEGWASYWHSKILTTRVLNDSEIIDFADINSRVMSSAPGQLNPYKLGVALFRDIEDRWNKGKFGKEWEEVDDLERRDSWDKELGLGRDQIFRVRKLYNDVTFIDEFLTEEFASQSQMFTYGYNRKSGHWEIESREFEEIKRRLLDSLTNFGQPFIYVRDGNFRNRRELLLHHKFEGTELRADYAHEVLESIYRIWKRPVSLETMREEKGLLMSYDGTEHKEQSIPYETIGV</sequence>
<proteinExistence type="predicted"/>
<keyword evidence="4" id="KW-1185">Reference proteome</keyword>
<name>A0A328C169_9DELT</name>
<dbReference type="InterPro" id="IPR056174">
    <property type="entry name" value="SpoVR_N"/>
</dbReference>
<dbReference type="EMBL" id="QHKO01000013">
    <property type="protein sequence ID" value="RAL20153.1"/>
    <property type="molecule type" value="Genomic_DNA"/>
</dbReference>
<reference evidence="3 4" key="1">
    <citation type="submission" date="2018-05" db="EMBL/GenBank/DDBJ databases">
        <title>Lujinxingia marina gen. nov. sp. nov., a new facultative anaerobic member of the class Deltaproteobacteria, and proposal of Lujinxingaceae fam. nov.</title>
        <authorList>
            <person name="Li C.-M."/>
        </authorList>
    </citation>
    <scope>NUCLEOTIDE SEQUENCE [LARGE SCALE GENOMIC DNA]</scope>
    <source>
        <strain evidence="3 4">B210</strain>
    </source>
</reference>
<organism evidence="3 4">
    <name type="scientific">Lujinxingia litoralis</name>
    <dbReference type="NCBI Taxonomy" id="2211119"/>
    <lineage>
        <taxon>Bacteria</taxon>
        <taxon>Deltaproteobacteria</taxon>
        <taxon>Bradymonadales</taxon>
        <taxon>Lujinxingiaceae</taxon>
        <taxon>Lujinxingia</taxon>
    </lineage>
</organism>
<dbReference type="Proteomes" id="UP000249169">
    <property type="component" value="Unassembled WGS sequence"/>
</dbReference>
<dbReference type="PANTHER" id="PTHR30029:SF2">
    <property type="entry name" value="STAGE V SPORULATION PROTEIN R"/>
    <property type="match status" value="1"/>
</dbReference>
<dbReference type="RefSeq" id="WP_111731330.1">
    <property type="nucleotide sequence ID" value="NZ_QHKO01000013.1"/>
</dbReference>
<evidence type="ECO:0000259" key="1">
    <source>
        <dbReference type="Pfam" id="PF04293"/>
    </source>
</evidence>
<accession>A0A328C169</accession>
<protein>
    <submittedName>
        <fullName evidence="3">SpoVR family protein</fullName>
    </submittedName>
</protein>
<dbReference type="Pfam" id="PF04293">
    <property type="entry name" value="SpoVR"/>
    <property type="match status" value="1"/>
</dbReference>
<dbReference type="PANTHER" id="PTHR30029">
    <property type="entry name" value="STAGE V SPORULATION PROTEIN R"/>
    <property type="match status" value="1"/>
</dbReference>
<dbReference type="InterPro" id="IPR007390">
    <property type="entry name" value="Spore_V_R"/>
</dbReference>
<feature type="domain" description="SpoVR protein-like N-terminal" evidence="1">
    <location>
        <begin position="7"/>
        <end position="418"/>
    </location>
</feature>
<gene>
    <name evidence="3" type="ORF">DL240_18215</name>
</gene>
<dbReference type="InterPro" id="IPR057008">
    <property type="entry name" value="SpoVR-like_C"/>
</dbReference>
<dbReference type="AlphaFoldDB" id="A0A328C169"/>